<feature type="domain" description="CHASE2" evidence="2">
    <location>
        <begin position="271"/>
        <end position="609"/>
    </location>
</feature>
<evidence type="ECO:0000313" key="3">
    <source>
        <dbReference type="EMBL" id="KYC41247.1"/>
    </source>
</evidence>
<feature type="transmembrane region" description="Helical" evidence="1">
    <location>
        <begin position="620"/>
        <end position="642"/>
    </location>
</feature>
<dbReference type="SMART" id="SM01080">
    <property type="entry name" value="CHASE2"/>
    <property type="match status" value="1"/>
</dbReference>
<dbReference type="RefSeq" id="WP_017744435.1">
    <property type="nucleotide sequence ID" value="NZ_KQ976354.1"/>
</dbReference>
<reference evidence="3 4" key="1">
    <citation type="journal article" date="2013" name="Genome Biol. Evol.">
        <title>Genomes of Stigonematalean cyanobacteria (subsection V) and the evolution of oxygenic photosynthesis from prokaryotes to plastids.</title>
        <authorList>
            <person name="Dagan T."/>
            <person name="Roettger M."/>
            <person name="Stucken K."/>
            <person name="Landan G."/>
            <person name="Koch R."/>
            <person name="Major P."/>
            <person name="Gould S.B."/>
            <person name="Goremykin V.V."/>
            <person name="Rippka R."/>
            <person name="Tandeau de Marsac N."/>
            <person name="Gugger M."/>
            <person name="Lockhart P.J."/>
            <person name="Allen J.F."/>
            <person name="Brune I."/>
            <person name="Maus I."/>
            <person name="Puhler A."/>
            <person name="Martin W.F."/>
        </authorList>
    </citation>
    <scope>NUCLEOTIDE SEQUENCE [LARGE SCALE GENOMIC DNA]</scope>
    <source>
        <strain evidence="3 4">PCC 7110</strain>
    </source>
</reference>
<evidence type="ECO:0000256" key="1">
    <source>
        <dbReference type="SAM" id="Phobius"/>
    </source>
</evidence>
<feature type="transmembrane region" description="Helical" evidence="1">
    <location>
        <begin position="596"/>
        <end position="613"/>
    </location>
</feature>
<accession>A0A139X981</accession>
<keyword evidence="1" id="KW-0812">Transmembrane</keyword>
<proteinExistence type="predicted"/>
<organism evidence="3 4">
    <name type="scientific">Scytonema hofmannii PCC 7110</name>
    <dbReference type="NCBI Taxonomy" id="128403"/>
    <lineage>
        <taxon>Bacteria</taxon>
        <taxon>Bacillati</taxon>
        <taxon>Cyanobacteriota</taxon>
        <taxon>Cyanophyceae</taxon>
        <taxon>Nostocales</taxon>
        <taxon>Scytonemataceae</taxon>
        <taxon>Scytonema</taxon>
    </lineage>
</organism>
<keyword evidence="4" id="KW-1185">Reference proteome</keyword>
<keyword evidence="1" id="KW-1133">Transmembrane helix</keyword>
<name>A0A139X981_9CYAN</name>
<protein>
    <recommendedName>
        <fullName evidence="2">CHASE2 domain-containing protein</fullName>
    </recommendedName>
</protein>
<dbReference type="STRING" id="128403.WA1_22545"/>
<dbReference type="AlphaFoldDB" id="A0A139X981"/>
<feature type="transmembrane region" description="Helical" evidence="1">
    <location>
        <begin position="648"/>
        <end position="667"/>
    </location>
</feature>
<feature type="transmembrane region" description="Helical" evidence="1">
    <location>
        <begin position="243"/>
        <end position="265"/>
    </location>
</feature>
<gene>
    <name evidence="3" type="ORF">WA1_22545</name>
</gene>
<dbReference type="OrthoDB" id="440474at2"/>
<keyword evidence="1" id="KW-0472">Membrane</keyword>
<comment type="caution">
    <text evidence="3">The sequence shown here is derived from an EMBL/GenBank/DDBJ whole genome shotgun (WGS) entry which is preliminary data.</text>
</comment>
<sequence length="683" mass="78293">MSKVRPEVAKQRIKSFEKRFGKGHLYLAYHAAFPLSLTPDLLYRLWANFQRDIHGEVLGIPWIAVADILLSNLCDEVGYELYEIDLAVRNMLLSQLKDDEKFGQQRIYELSNFLLVYVRQQLLSDEPDTYDLAQAQRWVALSYTQPSEVARELALAFSQLDEKDTAELVRMESLTETFAEPLAKFQPLLIYARAMGDFARGNLKDATDRLREVPKKGNVVEVAGVNLLIPKQLQKKAKRQLNIHWRSLSTTFLTSVGFTILIMVLRLSGFFQPSELFFFDLMMRSQPVEEQDDKLLIVKMTSEDRKYYARLESPKNGRSLADKFTYELLDRLLKYNPRTIGIHDYRRYAKSEGGLEKLINSTQTDKRLVFICDFPEVYEENEGLDPPPDVPIEQVGLGNVLSDSDKVIRRQIIRWPTPSDTPSTKSTECKNRKQEYMDSFSFLIAQKYLSKEEKEYKYIGGDDGLFKSGETILQPLDNISQGGYNFRNLNAYQIFLYYRYTQDSENKRSLSSIAKTLTIREVLEKGVKEKDIKDKIVLIGTPITGFDNTFSTPFSTGGADSQIRGLFIEAQMISQLVNAALGTRPLLKVWNIQYDILWILCWSLIGAIIFQLYTQPRKLILAVGISLCCLYLICFVLFISPIKRWLPFVPPAFSFSGAGLVVVLIKLSRVEQQPEKLSLGKSQ</sequence>
<dbReference type="InterPro" id="IPR007890">
    <property type="entry name" value="CHASE2"/>
</dbReference>
<dbReference type="Proteomes" id="UP000076925">
    <property type="component" value="Unassembled WGS sequence"/>
</dbReference>
<evidence type="ECO:0000313" key="4">
    <source>
        <dbReference type="Proteomes" id="UP000076925"/>
    </source>
</evidence>
<dbReference type="Pfam" id="PF05226">
    <property type="entry name" value="CHASE2"/>
    <property type="match status" value="1"/>
</dbReference>
<dbReference type="EMBL" id="ANNX02000022">
    <property type="protein sequence ID" value="KYC41247.1"/>
    <property type="molecule type" value="Genomic_DNA"/>
</dbReference>
<evidence type="ECO:0000259" key="2">
    <source>
        <dbReference type="SMART" id="SM01080"/>
    </source>
</evidence>